<feature type="transmembrane region" description="Helical" evidence="1">
    <location>
        <begin position="42"/>
        <end position="61"/>
    </location>
</feature>
<name>A0A0F9V5X8_9ZZZZ</name>
<proteinExistence type="predicted"/>
<keyword evidence="1" id="KW-1133">Transmembrane helix</keyword>
<reference evidence="2" key="1">
    <citation type="journal article" date="2015" name="Nature">
        <title>Complex archaea that bridge the gap between prokaryotes and eukaryotes.</title>
        <authorList>
            <person name="Spang A."/>
            <person name="Saw J.H."/>
            <person name="Jorgensen S.L."/>
            <person name="Zaremba-Niedzwiedzka K."/>
            <person name="Martijn J."/>
            <person name="Lind A.E."/>
            <person name="van Eijk R."/>
            <person name="Schleper C."/>
            <person name="Guy L."/>
            <person name="Ettema T.J."/>
        </authorList>
    </citation>
    <scope>NUCLEOTIDE SEQUENCE</scope>
</reference>
<organism evidence="2">
    <name type="scientific">marine sediment metagenome</name>
    <dbReference type="NCBI Taxonomy" id="412755"/>
    <lineage>
        <taxon>unclassified sequences</taxon>
        <taxon>metagenomes</taxon>
        <taxon>ecological metagenomes</taxon>
    </lineage>
</organism>
<accession>A0A0F9V5X8</accession>
<protein>
    <submittedName>
        <fullName evidence="2">Uncharacterized protein</fullName>
    </submittedName>
</protein>
<sequence>MIRALEIAAFVIAVLAGIYALTALWIQFLWNSLAADVFSAPGLSYVEALLMVAAIVTVRVFTINTKVSVKR</sequence>
<dbReference type="EMBL" id="LAZR01000436">
    <property type="protein sequence ID" value="KKN68931.1"/>
    <property type="molecule type" value="Genomic_DNA"/>
</dbReference>
<evidence type="ECO:0000256" key="1">
    <source>
        <dbReference type="SAM" id="Phobius"/>
    </source>
</evidence>
<keyword evidence="1" id="KW-0472">Membrane</keyword>
<comment type="caution">
    <text evidence="2">The sequence shown here is derived from an EMBL/GenBank/DDBJ whole genome shotgun (WGS) entry which is preliminary data.</text>
</comment>
<gene>
    <name evidence="2" type="ORF">LCGC14_0445880</name>
</gene>
<evidence type="ECO:0000313" key="2">
    <source>
        <dbReference type="EMBL" id="KKN68931.1"/>
    </source>
</evidence>
<keyword evidence="1" id="KW-0812">Transmembrane</keyword>
<feature type="transmembrane region" description="Helical" evidence="1">
    <location>
        <begin position="7"/>
        <end position="30"/>
    </location>
</feature>
<dbReference type="AlphaFoldDB" id="A0A0F9V5X8"/>